<sequence length="156" mass="17412">MVVKTLVFLCFNLFFSIYCIRDSPSVVVVGAGPSGIAAATKLLKHNFTNVIVLEAEDRIGGRIRSIKFGDAYVDLGAEWCHGEKDNIVYSMINKYNILKHTNLSNKLIYSNGKYIEDDIYKALIDFAESIDASQTNPITEASCKQFLSIGECFVKR</sequence>
<name>A0AAV8WLL9_9CUCU</name>
<dbReference type="AlphaFoldDB" id="A0AAV8WLL9"/>
<reference evidence="3" key="1">
    <citation type="journal article" date="2023" name="Insect Mol. Biol.">
        <title>Genome sequencing provides insights into the evolution of gene families encoding plant cell wall-degrading enzymes in longhorned beetles.</title>
        <authorList>
            <person name="Shin N.R."/>
            <person name="Okamura Y."/>
            <person name="Kirsch R."/>
            <person name="Pauchet Y."/>
        </authorList>
    </citation>
    <scope>NUCLEOTIDE SEQUENCE</scope>
    <source>
        <strain evidence="3">RBIC_L_NR</strain>
    </source>
</reference>
<dbReference type="InterPro" id="IPR002937">
    <property type="entry name" value="Amino_oxidase"/>
</dbReference>
<feature type="signal peptide" evidence="1">
    <location>
        <begin position="1"/>
        <end position="19"/>
    </location>
</feature>
<feature type="chain" id="PRO_5043317068" description="Amine oxidase domain-containing protein" evidence="1">
    <location>
        <begin position="20"/>
        <end position="156"/>
    </location>
</feature>
<dbReference type="GO" id="GO:0046592">
    <property type="term" value="F:polyamine oxidase activity"/>
    <property type="evidence" value="ECO:0007669"/>
    <property type="project" value="TreeGrafter"/>
</dbReference>
<dbReference type="EMBL" id="JANEYF010005702">
    <property type="protein sequence ID" value="KAJ8927283.1"/>
    <property type="molecule type" value="Genomic_DNA"/>
</dbReference>
<dbReference type="Gene3D" id="3.90.660.10">
    <property type="match status" value="1"/>
</dbReference>
<comment type="caution">
    <text evidence="3">The sequence shown here is derived from an EMBL/GenBank/DDBJ whole genome shotgun (WGS) entry which is preliminary data.</text>
</comment>
<evidence type="ECO:0000256" key="1">
    <source>
        <dbReference type="SAM" id="SignalP"/>
    </source>
</evidence>
<feature type="domain" description="Amine oxidase" evidence="2">
    <location>
        <begin position="34"/>
        <end position="115"/>
    </location>
</feature>
<protein>
    <recommendedName>
        <fullName evidence="2">Amine oxidase domain-containing protein</fullName>
    </recommendedName>
</protein>
<accession>A0AAV8WLL9</accession>
<dbReference type="Gene3D" id="3.50.50.60">
    <property type="entry name" value="FAD/NAD(P)-binding domain"/>
    <property type="match status" value="1"/>
</dbReference>
<dbReference type="PANTHER" id="PTHR10742">
    <property type="entry name" value="FLAVIN MONOAMINE OXIDASE"/>
    <property type="match status" value="1"/>
</dbReference>
<keyword evidence="1" id="KW-0732">Signal</keyword>
<evidence type="ECO:0000313" key="4">
    <source>
        <dbReference type="Proteomes" id="UP001162156"/>
    </source>
</evidence>
<dbReference type="SUPFAM" id="SSF51905">
    <property type="entry name" value="FAD/NAD(P)-binding domain"/>
    <property type="match status" value="1"/>
</dbReference>
<gene>
    <name evidence="3" type="ORF">NQ314_020286</name>
</gene>
<dbReference type="Pfam" id="PF01593">
    <property type="entry name" value="Amino_oxidase"/>
    <property type="match status" value="1"/>
</dbReference>
<dbReference type="PRINTS" id="PR00419">
    <property type="entry name" value="ADXRDTASE"/>
</dbReference>
<organism evidence="3 4">
    <name type="scientific">Rhamnusium bicolor</name>
    <dbReference type="NCBI Taxonomy" id="1586634"/>
    <lineage>
        <taxon>Eukaryota</taxon>
        <taxon>Metazoa</taxon>
        <taxon>Ecdysozoa</taxon>
        <taxon>Arthropoda</taxon>
        <taxon>Hexapoda</taxon>
        <taxon>Insecta</taxon>
        <taxon>Pterygota</taxon>
        <taxon>Neoptera</taxon>
        <taxon>Endopterygota</taxon>
        <taxon>Coleoptera</taxon>
        <taxon>Polyphaga</taxon>
        <taxon>Cucujiformia</taxon>
        <taxon>Chrysomeloidea</taxon>
        <taxon>Cerambycidae</taxon>
        <taxon>Lepturinae</taxon>
        <taxon>Rhagiini</taxon>
        <taxon>Rhamnusium</taxon>
    </lineage>
</organism>
<proteinExistence type="predicted"/>
<dbReference type="PANTHER" id="PTHR10742:SF398">
    <property type="entry name" value="AMINE OXIDASE DOMAIN-CONTAINING PROTEIN-RELATED"/>
    <property type="match status" value="1"/>
</dbReference>
<dbReference type="InterPro" id="IPR036188">
    <property type="entry name" value="FAD/NAD-bd_sf"/>
</dbReference>
<evidence type="ECO:0000259" key="2">
    <source>
        <dbReference type="Pfam" id="PF01593"/>
    </source>
</evidence>
<dbReference type="InterPro" id="IPR050281">
    <property type="entry name" value="Flavin_monoamine_oxidase"/>
</dbReference>
<dbReference type="Proteomes" id="UP001162156">
    <property type="component" value="Unassembled WGS sequence"/>
</dbReference>
<keyword evidence="4" id="KW-1185">Reference proteome</keyword>
<evidence type="ECO:0000313" key="3">
    <source>
        <dbReference type="EMBL" id="KAJ8927283.1"/>
    </source>
</evidence>